<dbReference type="CTD" id="794891"/>
<dbReference type="InterPro" id="IPR036048">
    <property type="entry name" value="Interleukin_8-like_sf"/>
</dbReference>
<dbReference type="OrthoDB" id="8900217at2759"/>
<dbReference type="GeneID" id="109989114"/>
<proteinExistence type="predicted"/>
<dbReference type="InParanoid" id="A0A3Q3FSQ0"/>
<dbReference type="AlphaFoldDB" id="A0A3Q3FSQ0"/>
<reference evidence="4" key="1">
    <citation type="submission" date="2025-08" db="UniProtKB">
        <authorList>
            <consortium name="Ensembl"/>
        </authorList>
    </citation>
    <scope>IDENTIFICATION</scope>
</reference>
<feature type="domain" description="Chemokine interleukin-8-like" evidence="3">
    <location>
        <begin position="28"/>
        <end position="89"/>
    </location>
</feature>
<keyword evidence="5" id="KW-1185">Reference proteome</keyword>
<dbReference type="GO" id="GO:0005615">
    <property type="term" value="C:extracellular space"/>
    <property type="evidence" value="ECO:0007669"/>
    <property type="project" value="UniProtKB-KW"/>
</dbReference>
<evidence type="ECO:0000256" key="2">
    <source>
        <dbReference type="SAM" id="SignalP"/>
    </source>
</evidence>
<evidence type="ECO:0000256" key="1">
    <source>
        <dbReference type="ARBA" id="ARBA00022514"/>
    </source>
</evidence>
<dbReference type="FunCoup" id="A0A3Q3FSQ0">
    <property type="interactions" value="60"/>
</dbReference>
<evidence type="ECO:0000313" key="4">
    <source>
        <dbReference type="Ensembl" id="ENSLBEP00000021973.1"/>
    </source>
</evidence>
<dbReference type="InterPro" id="IPR001811">
    <property type="entry name" value="Chemokine_IL8-like_dom"/>
</dbReference>
<organism evidence="4 5">
    <name type="scientific">Labrus bergylta</name>
    <name type="common">ballan wrasse</name>
    <dbReference type="NCBI Taxonomy" id="56723"/>
    <lineage>
        <taxon>Eukaryota</taxon>
        <taxon>Metazoa</taxon>
        <taxon>Chordata</taxon>
        <taxon>Craniata</taxon>
        <taxon>Vertebrata</taxon>
        <taxon>Euteleostomi</taxon>
        <taxon>Actinopterygii</taxon>
        <taxon>Neopterygii</taxon>
        <taxon>Teleostei</taxon>
        <taxon>Neoteleostei</taxon>
        <taxon>Acanthomorphata</taxon>
        <taxon>Eupercaria</taxon>
        <taxon>Labriformes</taxon>
        <taxon>Labridae</taxon>
        <taxon>Labrus</taxon>
    </lineage>
</organism>
<evidence type="ECO:0000259" key="3">
    <source>
        <dbReference type="SMART" id="SM00199"/>
    </source>
</evidence>
<dbReference type="Ensembl" id="ENSLBET00000023140.1">
    <property type="protein sequence ID" value="ENSLBEP00000021973.1"/>
    <property type="gene ID" value="ENSLBEG00000016877.1"/>
</dbReference>
<dbReference type="GeneTree" id="ENSGT00730000112019"/>
<feature type="signal peptide" evidence="2">
    <location>
        <begin position="1"/>
        <end position="25"/>
    </location>
</feature>
<feature type="chain" id="PRO_5018716337" evidence="2">
    <location>
        <begin position="26"/>
        <end position="112"/>
    </location>
</feature>
<keyword evidence="1" id="KW-0202">Cytokine</keyword>
<dbReference type="SUPFAM" id="SSF54117">
    <property type="entry name" value="Interleukin 8-like chemokines"/>
    <property type="match status" value="1"/>
</dbReference>
<sequence>MAPWGDAKLFFCVLFITCCCTVTLAEIPVDCCLMVVEDRTVPKAAIADIRKQISGQGCSIDATILVTRRGHELCVSANAQWVQEVEKHVESLKNFCKKNNYKGKRCLGVKPE</sequence>
<dbReference type="STRING" id="56723.ENSLBEP00000021973"/>
<dbReference type="GO" id="GO:0006955">
    <property type="term" value="P:immune response"/>
    <property type="evidence" value="ECO:0007669"/>
    <property type="project" value="InterPro"/>
</dbReference>
<reference evidence="4" key="2">
    <citation type="submission" date="2025-09" db="UniProtKB">
        <authorList>
            <consortium name="Ensembl"/>
        </authorList>
    </citation>
    <scope>IDENTIFICATION</scope>
</reference>
<name>A0A3Q3FSQ0_9LABR</name>
<dbReference type="GO" id="GO:0008009">
    <property type="term" value="F:chemokine activity"/>
    <property type="evidence" value="ECO:0007669"/>
    <property type="project" value="InterPro"/>
</dbReference>
<evidence type="ECO:0000313" key="5">
    <source>
        <dbReference type="Proteomes" id="UP000261660"/>
    </source>
</evidence>
<dbReference type="Proteomes" id="UP000261660">
    <property type="component" value="Unplaced"/>
</dbReference>
<dbReference type="SMART" id="SM00199">
    <property type="entry name" value="SCY"/>
    <property type="match status" value="1"/>
</dbReference>
<keyword evidence="2" id="KW-0732">Signal</keyword>
<accession>A0A3Q3FSQ0</accession>
<dbReference type="Gene3D" id="2.40.50.40">
    <property type="match status" value="1"/>
</dbReference>
<dbReference type="Pfam" id="PF00048">
    <property type="entry name" value="IL8"/>
    <property type="match status" value="1"/>
</dbReference>
<protein>
    <submittedName>
        <fullName evidence="4">C-C motif chemokine 3-like</fullName>
    </submittedName>
</protein>
<dbReference type="RefSeq" id="XP_020496401.1">
    <property type="nucleotide sequence ID" value="XM_020640745.3"/>
</dbReference>